<gene>
    <name evidence="1" type="ORF">BC05F1_01115</name>
</gene>
<reference evidence="2" key="1">
    <citation type="submission" date="2016-08" db="EMBL/GenBank/DDBJ databases">
        <authorList>
            <person name="Loux V."/>
            <person name="Rue O."/>
        </authorList>
    </citation>
    <scope>NUCLEOTIDE SEQUENCE [LARGE SCALE GENOMIC DNA]</scope>
    <source>
        <strain evidence="2">INRA Bc05-F1</strain>
    </source>
</reference>
<protein>
    <submittedName>
        <fullName evidence="1">Uncharacterized protein</fullName>
    </submittedName>
</protein>
<dbReference type="Proteomes" id="UP000196052">
    <property type="component" value="Unassembled WGS sequence"/>
</dbReference>
<dbReference type="AlphaFoldDB" id="A0A1C4B4P1"/>
<dbReference type="RefSeq" id="WP_179196615.1">
    <property type="nucleotide sequence ID" value="NZ_FMBE01000013.1"/>
</dbReference>
<name>A0A1C4B4P1_9BACI</name>
<sequence length="98" mass="11375">MKTHMIKNLYVKGLDEEIKYDQAFLRVHKVVDNIHWNIDIDRVNQISIFRDAIRSGKQLEVIFDANYQKELDGTAKVVKIIDDSVVLKGLLGLEKYNS</sequence>
<organism evidence="1 2">
    <name type="scientific">Bacillus wiedmannii</name>
    <dbReference type="NCBI Taxonomy" id="1890302"/>
    <lineage>
        <taxon>Bacteria</taxon>
        <taxon>Bacillati</taxon>
        <taxon>Bacillota</taxon>
        <taxon>Bacilli</taxon>
        <taxon>Bacillales</taxon>
        <taxon>Bacillaceae</taxon>
        <taxon>Bacillus</taxon>
        <taxon>Bacillus cereus group</taxon>
    </lineage>
</organism>
<evidence type="ECO:0000313" key="2">
    <source>
        <dbReference type="Proteomes" id="UP000196052"/>
    </source>
</evidence>
<proteinExistence type="predicted"/>
<accession>A0A1C4B4P1</accession>
<evidence type="ECO:0000313" key="1">
    <source>
        <dbReference type="EMBL" id="SCC01806.1"/>
    </source>
</evidence>
<dbReference type="EMBL" id="FMBE01000013">
    <property type="protein sequence ID" value="SCC01806.1"/>
    <property type="molecule type" value="Genomic_DNA"/>
</dbReference>